<protein>
    <recommendedName>
        <fullName evidence="5">MORN repeat-containing protein 5</fullName>
    </recommendedName>
</protein>
<evidence type="ECO:0000256" key="2">
    <source>
        <dbReference type="SAM" id="MobiDB-lite"/>
    </source>
</evidence>
<feature type="compositionally biased region" description="Basic and acidic residues" evidence="2">
    <location>
        <begin position="267"/>
        <end position="298"/>
    </location>
</feature>
<feature type="non-terminal residue" evidence="3">
    <location>
        <position position="1"/>
    </location>
</feature>
<gene>
    <name evidence="3" type="ORF">TeGR_g11330</name>
</gene>
<dbReference type="Pfam" id="PF02493">
    <property type="entry name" value="MORN"/>
    <property type="match status" value="1"/>
</dbReference>
<keyword evidence="1" id="KW-0677">Repeat</keyword>
<dbReference type="EMBL" id="BRYB01006425">
    <property type="protein sequence ID" value="GMI57273.1"/>
    <property type="molecule type" value="Genomic_DNA"/>
</dbReference>
<sequence length="298" mass="34008">YFGDSIRVKQAWIPHGEGEYRVEGEVLYAGDFFHGKMHGKGKYLFANFDLWTGTFMFDELHGVGILERHAKEGEEDPPPRECIYYKNKRVCFTDELVVGTRIKLLQPVKHSAGAVILGKTKKCGHFRVKMDEGGVQNMNLADVGFVIDKTAARINLLEDYVPKEGEEGATRDGTFAEQRYDYESDIASPLFTDHDENWISSKKIPVDDKAAAALAAKKKAAWDDMQKRKEDIKKNAEKNAEIDKAKEEKRLAEEEAKREAAAYAEDLESKKEELLLKREAQEKERERRRTMGESKEAK</sequence>
<dbReference type="SUPFAM" id="SSF82185">
    <property type="entry name" value="Histone H3 K4-specific methyltransferase SET7/9 N-terminal domain"/>
    <property type="match status" value="1"/>
</dbReference>
<organism evidence="3 4">
    <name type="scientific">Tetraparma gracilis</name>
    <dbReference type="NCBI Taxonomy" id="2962635"/>
    <lineage>
        <taxon>Eukaryota</taxon>
        <taxon>Sar</taxon>
        <taxon>Stramenopiles</taxon>
        <taxon>Ochrophyta</taxon>
        <taxon>Bolidophyceae</taxon>
        <taxon>Parmales</taxon>
        <taxon>Triparmaceae</taxon>
        <taxon>Tetraparma</taxon>
    </lineage>
</organism>
<comment type="caution">
    <text evidence="3">The sequence shown here is derived from an EMBL/GenBank/DDBJ whole genome shotgun (WGS) entry which is preliminary data.</text>
</comment>
<feature type="compositionally biased region" description="Basic and acidic residues" evidence="2">
    <location>
        <begin position="226"/>
        <end position="260"/>
    </location>
</feature>
<proteinExistence type="predicted"/>
<dbReference type="Proteomes" id="UP001165060">
    <property type="component" value="Unassembled WGS sequence"/>
</dbReference>
<evidence type="ECO:0000256" key="1">
    <source>
        <dbReference type="ARBA" id="ARBA00022737"/>
    </source>
</evidence>
<dbReference type="PANTHER" id="PTHR43215">
    <property type="entry name" value="RADIAL SPOKE HEAD 1 HOMOLOG"/>
    <property type="match status" value="1"/>
</dbReference>
<dbReference type="PANTHER" id="PTHR43215:SF14">
    <property type="entry name" value="RADIAL SPOKE HEAD 1 HOMOLOG"/>
    <property type="match status" value="1"/>
</dbReference>
<evidence type="ECO:0000313" key="4">
    <source>
        <dbReference type="Proteomes" id="UP001165060"/>
    </source>
</evidence>
<dbReference type="InterPro" id="IPR003409">
    <property type="entry name" value="MORN"/>
</dbReference>
<evidence type="ECO:0000313" key="3">
    <source>
        <dbReference type="EMBL" id="GMI57273.1"/>
    </source>
</evidence>
<name>A0ABQ6NCC0_9STRA</name>
<reference evidence="3 4" key="1">
    <citation type="journal article" date="2023" name="Commun. Biol.">
        <title>Genome analysis of Parmales, the sister group of diatoms, reveals the evolutionary specialization of diatoms from phago-mixotrophs to photoautotrophs.</title>
        <authorList>
            <person name="Ban H."/>
            <person name="Sato S."/>
            <person name="Yoshikawa S."/>
            <person name="Yamada K."/>
            <person name="Nakamura Y."/>
            <person name="Ichinomiya M."/>
            <person name="Sato N."/>
            <person name="Blanc-Mathieu R."/>
            <person name="Endo H."/>
            <person name="Kuwata A."/>
            <person name="Ogata H."/>
        </authorList>
    </citation>
    <scope>NUCLEOTIDE SEQUENCE [LARGE SCALE GENOMIC DNA]</scope>
</reference>
<accession>A0ABQ6NCC0</accession>
<dbReference type="Gene3D" id="2.20.110.10">
    <property type="entry name" value="Histone H3 K4-specific methyltransferase SET7/9 N-terminal domain"/>
    <property type="match status" value="1"/>
</dbReference>
<evidence type="ECO:0008006" key="5">
    <source>
        <dbReference type="Google" id="ProtNLM"/>
    </source>
</evidence>
<feature type="region of interest" description="Disordered" evidence="2">
    <location>
        <begin position="226"/>
        <end position="298"/>
    </location>
</feature>
<dbReference type="SMART" id="SM00698">
    <property type="entry name" value="MORN"/>
    <property type="match status" value="1"/>
</dbReference>
<keyword evidence="4" id="KW-1185">Reference proteome</keyword>